<proteinExistence type="predicted"/>
<reference evidence="2" key="1">
    <citation type="journal article" date="2019" name="MBio">
        <title>Comparative genomics for the elucidation of multidrug resistance (MDR) in Candida lusitaniae.</title>
        <authorList>
            <person name="Kannan A."/>
            <person name="Asner S.A."/>
            <person name="Trachsel E."/>
            <person name="Kelly S."/>
            <person name="Parker J."/>
            <person name="Sanglard D."/>
        </authorList>
    </citation>
    <scope>NUCLEOTIDE SEQUENCE [LARGE SCALE GENOMIC DNA]</scope>
    <source>
        <strain evidence="2">P1</strain>
    </source>
</reference>
<organism evidence="1 2">
    <name type="scientific">Clavispora lusitaniae</name>
    <name type="common">Candida lusitaniae</name>
    <dbReference type="NCBI Taxonomy" id="36911"/>
    <lineage>
        <taxon>Eukaryota</taxon>
        <taxon>Fungi</taxon>
        <taxon>Dikarya</taxon>
        <taxon>Ascomycota</taxon>
        <taxon>Saccharomycotina</taxon>
        <taxon>Pichiomycetes</taxon>
        <taxon>Metschnikowiaceae</taxon>
        <taxon>Clavispora</taxon>
    </lineage>
</organism>
<accession>A0ACD0WQG5</accession>
<sequence length="181" mass="20597">MSQESKEGLLDHEKDNSPEKLDSDDQSMIPVEVEFKIWDKSKYKTSSDRLRFVFNEKLSVKEASERAFETYFGNIPKEINVLIQAKGSSPSAIANMTVTIKHILKEGDTLILSDNLDKYNRRKTISGISIPILGFFALLAVVCLATAFQVIYGPKIKAYLGRKLRQYYGFPDRPHTFRVIS</sequence>
<name>A0ACD0WQG5_CLALS</name>
<evidence type="ECO:0000313" key="1">
    <source>
        <dbReference type="EMBL" id="QFZ29593.1"/>
    </source>
</evidence>
<dbReference type="Proteomes" id="UP000326582">
    <property type="component" value="Chromosome 6"/>
</dbReference>
<dbReference type="EMBL" id="CP038489">
    <property type="protein sequence ID" value="QFZ29593.1"/>
    <property type="molecule type" value="Genomic_DNA"/>
</dbReference>
<gene>
    <name evidence="1" type="ORF">EJF14_60103</name>
</gene>
<evidence type="ECO:0000313" key="2">
    <source>
        <dbReference type="Proteomes" id="UP000326582"/>
    </source>
</evidence>
<keyword evidence="2" id="KW-1185">Reference proteome</keyword>
<protein>
    <submittedName>
        <fullName evidence="1">Uncharacterized protein</fullName>
    </submittedName>
</protein>